<proteinExistence type="predicted"/>
<dbReference type="AlphaFoldDB" id="A0A432JJ07"/>
<dbReference type="EMBL" id="RXHI01000015">
    <property type="protein sequence ID" value="RUA22490.1"/>
    <property type="molecule type" value="Genomic_DNA"/>
</dbReference>
<reference evidence="1" key="1">
    <citation type="submission" date="2018-12" db="EMBL/GenBank/DDBJ databases">
        <authorList>
            <person name="Jadhav K."/>
            <person name="Kushwaha B."/>
            <person name="Jadhav I."/>
        </authorList>
    </citation>
    <scope>NUCLEOTIDE SEQUENCE [LARGE SCALE GENOMIC DNA]</scope>
    <source>
        <strain evidence="1">SBS 10</strain>
    </source>
</reference>
<accession>A0A432JJ07</accession>
<evidence type="ECO:0000313" key="1">
    <source>
        <dbReference type="EMBL" id="RUA22490.1"/>
    </source>
</evidence>
<protein>
    <submittedName>
        <fullName evidence="1">Uncharacterized protein</fullName>
    </submittedName>
</protein>
<sequence>MTYFRSWAAWWLASLHWAGLLWRGTLWELSRLPGGNAGVVRVADVDRLRGAPSGVVAGALGQAFPACVGITLPGRVIGWLAARRATLPLAVVQPDLSLPAWPNMACNFDHPRATFRLPVDPLLAWLAGRADGGRSAAATRCLALSLRGSLPVGPRGRRVQYT</sequence>
<name>A0A432JJ07_9GAMM</name>
<comment type="caution">
    <text evidence="1">The sequence shown here is derived from an EMBL/GenBank/DDBJ whole genome shotgun (WGS) entry which is preliminary data.</text>
</comment>
<gene>
    <name evidence="1" type="ORF">DSL92_05325</name>
</gene>
<organism evidence="1">
    <name type="scientific">Billgrantia gudaonensis</name>
    <dbReference type="NCBI Taxonomy" id="376427"/>
    <lineage>
        <taxon>Bacteria</taxon>
        <taxon>Pseudomonadati</taxon>
        <taxon>Pseudomonadota</taxon>
        <taxon>Gammaproteobacteria</taxon>
        <taxon>Oceanospirillales</taxon>
        <taxon>Halomonadaceae</taxon>
        <taxon>Billgrantia</taxon>
    </lineage>
</organism>